<protein>
    <submittedName>
        <fullName evidence="3">Uncharacterized protein</fullName>
    </submittedName>
</protein>
<dbReference type="STRING" id="1182545.A0A072PM18"/>
<dbReference type="GeneID" id="25277263"/>
<sequence length="386" mass="43673">MISVDGAENPWKTIYPFIALHDTSAANTSLYHALLAQSAFHLSNLHLPKSAESRRNRQRGLEHYVESLIQLQESLKSTITDFDAPIATLMTLTMVEGVYAAESQQWRCHIEGAVSVLAETMKRIPRLVSTNAWILAQSLVLLFELAQTSRPHMDRLSNAMDGLREFVSSKPIFGYTVGASRDVLCSIAGIHAVRTKMEDGLKRNDAIESVTPLLESLQSEESDSDLPQFLLEHHHGPGTTTDSRILPMKSVRQLEMLHRRIFRNATIIYLHRTIFNSHPLMLEDYVDRVLDDTIAFLDHHGGSVAPWPVFMAAIDAYKGSAQTKVSRWLEYSCALGIHNRYAFKQIIEDVWAERENRASLSKIEPHQIIVDWKQIQKKLGIDVLLL</sequence>
<comment type="subcellular location">
    <subcellularLocation>
        <location evidence="1">Nucleus</location>
    </subcellularLocation>
</comment>
<evidence type="ECO:0000256" key="1">
    <source>
        <dbReference type="ARBA" id="ARBA00004123"/>
    </source>
</evidence>
<evidence type="ECO:0000313" key="3">
    <source>
        <dbReference type="EMBL" id="KEF60757.1"/>
    </source>
</evidence>
<keyword evidence="4" id="KW-1185">Reference proteome</keyword>
<accession>A0A072PM18</accession>
<dbReference type="HOGENOM" id="CLU_009030_4_0_1"/>
<dbReference type="EMBL" id="AMGV01000002">
    <property type="protein sequence ID" value="KEF60757.1"/>
    <property type="molecule type" value="Genomic_DNA"/>
</dbReference>
<organism evidence="3 4">
    <name type="scientific">Exophiala aquamarina CBS 119918</name>
    <dbReference type="NCBI Taxonomy" id="1182545"/>
    <lineage>
        <taxon>Eukaryota</taxon>
        <taxon>Fungi</taxon>
        <taxon>Dikarya</taxon>
        <taxon>Ascomycota</taxon>
        <taxon>Pezizomycotina</taxon>
        <taxon>Eurotiomycetes</taxon>
        <taxon>Chaetothyriomycetidae</taxon>
        <taxon>Chaetothyriales</taxon>
        <taxon>Herpotrichiellaceae</taxon>
        <taxon>Exophiala</taxon>
    </lineage>
</organism>
<dbReference type="VEuPathDB" id="FungiDB:A1O9_02318"/>
<reference evidence="3 4" key="1">
    <citation type="submission" date="2013-03" db="EMBL/GenBank/DDBJ databases">
        <title>The Genome Sequence of Exophiala aquamarina CBS 119918.</title>
        <authorList>
            <consortium name="The Broad Institute Genomics Platform"/>
            <person name="Cuomo C."/>
            <person name="de Hoog S."/>
            <person name="Gorbushina A."/>
            <person name="Walker B."/>
            <person name="Young S.K."/>
            <person name="Zeng Q."/>
            <person name="Gargeya S."/>
            <person name="Fitzgerald M."/>
            <person name="Haas B."/>
            <person name="Abouelleil A."/>
            <person name="Allen A.W."/>
            <person name="Alvarado L."/>
            <person name="Arachchi H.M."/>
            <person name="Berlin A.M."/>
            <person name="Chapman S.B."/>
            <person name="Gainer-Dewar J."/>
            <person name="Goldberg J."/>
            <person name="Griggs A."/>
            <person name="Gujja S."/>
            <person name="Hansen M."/>
            <person name="Howarth C."/>
            <person name="Imamovic A."/>
            <person name="Ireland A."/>
            <person name="Larimer J."/>
            <person name="McCowan C."/>
            <person name="Murphy C."/>
            <person name="Pearson M."/>
            <person name="Poon T.W."/>
            <person name="Priest M."/>
            <person name="Roberts A."/>
            <person name="Saif S."/>
            <person name="Shea T."/>
            <person name="Sisk P."/>
            <person name="Sykes S."/>
            <person name="Wortman J."/>
            <person name="Nusbaum C."/>
            <person name="Birren B."/>
        </authorList>
    </citation>
    <scope>NUCLEOTIDE SEQUENCE [LARGE SCALE GENOMIC DNA]</scope>
    <source>
        <strain evidence="3 4">CBS 119918</strain>
    </source>
</reference>
<dbReference type="Proteomes" id="UP000027920">
    <property type="component" value="Unassembled WGS sequence"/>
</dbReference>
<dbReference type="AlphaFoldDB" id="A0A072PM18"/>
<dbReference type="PANTHER" id="PTHR37534">
    <property type="entry name" value="TRANSCRIPTIONAL ACTIVATOR PROTEIN UGA3"/>
    <property type="match status" value="1"/>
</dbReference>
<keyword evidence="2" id="KW-0539">Nucleus</keyword>
<dbReference type="GO" id="GO:0005634">
    <property type="term" value="C:nucleus"/>
    <property type="evidence" value="ECO:0007669"/>
    <property type="project" value="UniProtKB-SubCell"/>
</dbReference>
<dbReference type="Pfam" id="PF11951">
    <property type="entry name" value="Fungal_trans_2"/>
    <property type="match status" value="1"/>
</dbReference>
<evidence type="ECO:0000256" key="2">
    <source>
        <dbReference type="ARBA" id="ARBA00023242"/>
    </source>
</evidence>
<comment type="caution">
    <text evidence="3">The sequence shown here is derived from an EMBL/GenBank/DDBJ whole genome shotgun (WGS) entry which is preliminary data.</text>
</comment>
<dbReference type="InterPro" id="IPR021858">
    <property type="entry name" value="Fun_TF"/>
</dbReference>
<gene>
    <name evidence="3" type="ORF">A1O9_02318</name>
</gene>
<evidence type="ECO:0000313" key="4">
    <source>
        <dbReference type="Proteomes" id="UP000027920"/>
    </source>
</evidence>
<proteinExistence type="predicted"/>
<dbReference type="RefSeq" id="XP_013263347.1">
    <property type="nucleotide sequence ID" value="XM_013407893.1"/>
</dbReference>
<name>A0A072PM18_9EURO</name>
<dbReference type="OrthoDB" id="3477330at2759"/>
<dbReference type="PANTHER" id="PTHR37534:SF46">
    <property type="entry name" value="ZN(II)2CYS6 TRANSCRIPTION FACTOR (EUROFUNG)"/>
    <property type="match status" value="1"/>
</dbReference>